<dbReference type="Gene3D" id="3.90.1150.10">
    <property type="entry name" value="Aspartate Aminotransferase, domain 1"/>
    <property type="match status" value="1"/>
</dbReference>
<evidence type="ECO:0000256" key="7">
    <source>
        <dbReference type="ARBA" id="ARBA00023136"/>
    </source>
</evidence>
<keyword evidence="6" id="KW-1133">Transmembrane helix</keyword>
<keyword evidence="4" id="KW-0732">Signal</keyword>
<evidence type="ECO:0000256" key="6">
    <source>
        <dbReference type="ARBA" id="ARBA00022989"/>
    </source>
</evidence>
<dbReference type="InterPro" id="IPR000719">
    <property type="entry name" value="Prot_kinase_dom"/>
</dbReference>
<gene>
    <name evidence="10" type="ORF">CMV_029348</name>
</gene>
<dbReference type="PANTHER" id="PTHR45974:SF266">
    <property type="entry name" value="LEUCINE-RICH REPEAT RECEPTOR PROTEIN KINASE HPCA1"/>
    <property type="match status" value="1"/>
</dbReference>
<dbReference type="Gene3D" id="1.10.510.10">
    <property type="entry name" value="Transferase(Phosphotransferase) domain 1"/>
    <property type="match status" value="1"/>
</dbReference>
<reference evidence="10" key="1">
    <citation type="submission" date="2020-03" db="EMBL/GenBank/DDBJ databases">
        <title>Castanea mollissima Vanexum genome sequencing.</title>
        <authorList>
            <person name="Staton M."/>
        </authorList>
    </citation>
    <scope>NUCLEOTIDE SEQUENCE</scope>
    <source>
        <tissue evidence="10">Leaf</tissue>
    </source>
</reference>
<dbReference type="InterPro" id="IPR032675">
    <property type="entry name" value="LRR_dom_sf"/>
</dbReference>
<dbReference type="InterPro" id="IPR015422">
    <property type="entry name" value="PyrdxlP-dep_Trfase_small"/>
</dbReference>
<dbReference type="AlphaFoldDB" id="A0A8J4Q6Q9"/>
<dbReference type="OrthoDB" id="1433401at2759"/>
<evidence type="ECO:0000256" key="3">
    <source>
        <dbReference type="ARBA" id="ARBA00022692"/>
    </source>
</evidence>
<keyword evidence="2" id="KW-0433">Leucine-rich repeat</keyword>
<dbReference type="GO" id="GO:0016020">
    <property type="term" value="C:membrane"/>
    <property type="evidence" value="ECO:0007669"/>
    <property type="project" value="UniProtKB-SubCell"/>
</dbReference>
<accession>A0A8J4Q6Q9</accession>
<comment type="caution">
    <text evidence="10">The sequence shown here is derived from an EMBL/GenBank/DDBJ whole genome shotgun (WGS) entry which is preliminary data.</text>
</comment>
<proteinExistence type="predicted"/>
<dbReference type="PROSITE" id="PS51450">
    <property type="entry name" value="LRR"/>
    <property type="match status" value="1"/>
</dbReference>
<dbReference type="SUPFAM" id="SSF56112">
    <property type="entry name" value="Protein kinase-like (PK-like)"/>
    <property type="match status" value="1"/>
</dbReference>
<evidence type="ECO:0000256" key="5">
    <source>
        <dbReference type="ARBA" id="ARBA00022737"/>
    </source>
</evidence>
<keyword evidence="5" id="KW-0677">Repeat</keyword>
<protein>
    <recommendedName>
        <fullName evidence="9">Protein kinase domain-containing protein</fullName>
    </recommendedName>
</protein>
<dbReference type="Pfam" id="PF00560">
    <property type="entry name" value="LRR_1"/>
    <property type="match status" value="2"/>
</dbReference>
<dbReference type="InterPro" id="IPR001245">
    <property type="entry name" value="Ser-Thr/Tyr_kinase_cat_dom"/>
</dbReference>
<evidence type="ECO:0000256" key="2">
    <source>
        <dbReference type="ARBA" id="ARBA00022614"/>
    </source>
</evidence>
<dbReference type="Pfam" id="PF07714">
    <property type="entry name" value="PK_Tyr_Ser-Thr"/>
    <property type="match status" value="1"/>
</dbReference>
<organism evidence="10 11">
    <name type="scientific">Castanea mollissima</name>
    <name type="common">Chinese chestnut</name>
    <dbReference type="NCBI Taxonomy" id="60419"/>
    <lineage>
        <taxon>Eukaryota</taxon>
        <taxon>Viridiplantae</taxon>
        <taxon>Streptophyta</taxon>
        <taxon>Embryophyta</taxon>
        <taxon>Tracheophyta</taxon>
        <taxon>Spermatophyta</taxon>
        <taxon>Magnoliopsida</taxon>
        <taxon>eudicotyledons</taxon>
        <taxon>Gunneridae</taxon>
        <taxon>Pentapetalae</taxon>
        <taxon>rosids</taxon>
        <taxon>fabids</taxon>
        <taxon>Fagales</taxon>
        <taxon>Fagaceae</taxon>
        <taxon>Castanea</taxon>
    </lineage>
</organism>
<feature type="domain" description="Protein kinase" evidence="9">
    <location>
        <begin position="1"/>
        <end position="116"/>
    </location>
</feature>
<dbReference type="InterPro" id="IPR011009">
    <property type="entry name" value="Kinase-like_dom_sf"/>
</dbReference>
<evidence type="ECO:0000256" key="8">
    <source>
        <dbReference type="ARBA" id="ARBA00023180"/>
    </source>
</evidence>
<dbReference type="GO" id="GO:0004672">
    <property type="term" value="F:protein kinase activity"/>
    <property type="evidence" value="ECO:0007669"/>
    <property type="project" value="InterPro"/>
</dbReference>
<keyword evidence="7" id="KW-0472">Membrane</keyword>
<evidence type="ECO:0000313" key="11">
    <source>
        <dbReference type="Proteomes" id="UP000737018"/>
    </source>
</evidence>
<evidence type="ECO:0000259" key="9">
    <source>
        <dbReference type="PROSITE" id="PS50011"/>
    </source>
</evidence>
<dbReference type="PANTHER" id="PTHR45974">
    <property type="entry name" value="RECEPTOR-LIKE PROTEIN 55"/>
    <property type="match status" value="1"/>
</dbReference>
<keyword evidence="8" id="KW-0325">Glycoprotein</keyword>
<comment type="subcellular location">
    <subcellularLocation>
        <location evidence="1">Membrane</location>
    </subcellularLocation>
</comment>
<dbReference type="SUPFAM" id="SSF52058">
    <property type="entry name" value="L domain-like"/>
    <property type="match status" value="1"/>
</dbReference>
<evidence type="ECO:0000256" key="1">
    <source>
        <dbReference type="ARBA" id="ARBA00004370"/>
    </source>
</evidence>
<evidence type="ECO:0000313" key="10">
    <source>
        <dbReference type="EMBL" id="KAF3944163.1"/>
    </source>
</evidence>
<dbReference type="InterPro" id="IPR001611">
    <property type="entry name" value="Leu-rich_rpt"/>
</dbReference>
<dbReference type="GO" id="GO:0005524">
    <property type="term" value="F:ATP binding"/>
    <property type="evidence" value="ECO:0007669"/>
    <property type="project" value="InterPro"/>
</dbReference>
<dbReference type="EMBL" id="JRKL02012678">
    <property type="protein sequence ID" value="KAF3944163.1"/>
    <property type="molecule type" value="Genomic_DNA"/>
</dbReference>
<dbReference type="Proteomes" id="UP000737018">
    <property type="component" value="Unassembled WGS sequence"/>
</dbReference>
<sequence>MGDDEKDHVTTQVKGTMGYLDPEYYMTQQLTKKSDVYSYGVVMLELGANRLAMGDVVKEIENLMQIARLNPSAESTSASDSYEFGIVRFTTKAEIDRAVELTVHHVEKLREMSPLYEMVKEGINVKDIQWIIIKLQPFHAIFGYSTDSQRCFKRRLSLNNNSFSGHIPTSIGRLSNLYWLDLAENQLDGPLPVSDGNTTGLDMLVKAKHFHLEKNKFSGEIPSKLFSSKMVLKHLYLSNNKLTGPIPDLTSMNNLQNV</sequence>
<evidence type="ECO:0000256" key="4">
    <source>
        <dbReference type="ARBA" id="ARBA00022729"/>
    </source>
</evidence>
<dbReference type="PROSITE" id="PS50011">
    <property type="entry name" value="PROTEIN_KINASE_DOM"/>
    <property type="match status" value="1"/>
</dbReference>
<name>A0A8J4Q6Q9_9ROSI</name>
<keyword evidence="3" id="KW-0812">Transmembrane</keyword>
<dbReference type="Gene3D" id="3.80.10.10">
    <property type="entry name" value="Ribonuclease Inhibitor"/>
    <property type="match status" value="1"/>
</dbReference>
<keyword evidence="11" id="KW-1185">Reference proteome</keyword>